<dbReference type="GO" id="GO:0003677">
    <property type="term" value="F:DNA binding"/>
    <property type="evidence" value="ECO:0007669"/>
    <property type="project" value="InterPro"/>
</dbReference>
<organism evidence="8 9">
    <name type="scientific">Haemophilus parainfluenzae</name>
    <dbReference type="NCBI Taxonomy" id="729"/>
    <lineage>
        <taxon>Bacteria</taxon>
        <taxon>Pseudomonadati</taxon>
        <taxon>Pseudomonadota</taxon>
        <taxon>Gammaproteobacteria</taxon>
        <taxon>Pasteurellales</taxon>
        <taxon>Pasteurellaceae</taxon>
        <taxon>Haemophilus</taxon>
    </lineage>
</organism>
<evidence type="ECO:0000313" key="9">
    <source>
        <dbReference type="Proteomes" id="UP000254186"/>
    </source>
</evidence>
<evidence type="ECO:0000256" key="1">
    <source>
        <dbReference type="ARBA" id="ARBA00006594"/>
    </source>
</evidence>
<evidence type="ECO:0000256" key="2">
    <source>
        <dbReference type="ARBA" id="ARBA00011900"/>
    </source>
</evidence>
<evidence type="ECO:0000256" key="6">
    <source>
        <dbReference type="ARBA" id="ARBA00047942"/>
    </source>
</evidence>
<keyword evidence="5" id="KW-0949">S-adenosyl-L-methionine</keyword>
<accession>A0A377JHJ1</accession>
<keyword evidence="3 8" id="KW-0489">Methyltransferase</keyword>
<comment type="catalytic activity">
    <reaction evidence="6">
        <text>a 2'-deoxyadenosine in DNA + S-adenosyl-L-methionine = an N(6)-methyl-2'-deoxyadenosine in DNA + S-adenosyl-L-homocysteine + H(+)</text>
        <dbReference type="Rhea" id="RHEA:15197"/>
        <dbReference type="Rhea" id="RHEA-COMP:12418"/>
        <dbReference type="Rhea" id="RHEA-COMP:12419"/>
        <dbReference type="ChEBI" id="CHEBI:15378"/>
        <dbReference type="ChEBI" id="CHEBI:57856"/>
        <dbReference type="ChEBI" id="CHEBI:59789"/>
        <dbReference type="ChEBI" id="CHEBI:90615"/>
        <dbReference type="ChEBI" id="CHEBI:90616"/>
        <dbReference type="EC" id="2.1.1.72"/>
    </reaction>
</comment>
<dbReference type="AlphaFoldDB" id="A0A377JHJ1"/>
<dbReference type="Proteomes" id="UP000254186">
    <property type="component" value="Unassembled WGS sequence"/>
</dbReference>
<protein>
    <recommendedName>
        <fullName evidence="2">site-specific DNA-methyltransferase (adenine-specific)</fullName>
        <ecNumber evidence="2">2.1.1.72</ecNumber>
    </recommendedName>
</protein>
<dbReference type="Pfam" id="PF01555">
    <property type="entry name" value="N6_N4_Mtase"/>
    <property type="match status" value="1"/>
</dbReference>
<evidence type="ECO:0000256" key="4">
    <source>
        <dbReference type="ARBA" id="ARBA00022679"/>
    </source>
</evidence>
<proteinExistence type="inferred from homology"/>
<dbReference type="InterPro" id="IPR029063">
    <property type="entry name" value="SAM-dependent_MTases_sf"/>
</dbReference>
<dbReference type="GO" id="GO:0009007">
    <property type="term" value="F:site-specific DNA-methyltransferase (adenine-specific) activity"/>
    <property type="evidence" value="ECO:0007669"/>
    <property type="project" value="UniProtKB-EC"/>
</dbReference>
<gene>
    <name evidence="8" type="primary">mod</name>
    <name evidence="8" type="ORF">NCTC10672_01186</name>
</gene>
<dbReference type="GO" id="GO:0032259">
    <property type="term" value="P:methylation"/>
    <property type="evidence" value="ECO:0007669"/>
    <property type="project" value="UniProtKB-KW"/>
</dbReference>
<keyword evidence="4 8" id="KW-0808">Transferase</keyword>
<dbReference type="Gene3D" id="3.40.50.150">
    <property type="entry name" value="Vaccinia Virus protein VP39"/>
    <property type="match status" value="1"/>
</dbReference>
<dbReference type="RefSeq" id="WP_262054170.1">
    <property type="nucleotide sequence ID" value="NZ_UGHY01000002.1"/>
</dbReference>
<evidence type="ECO:0000259" key="7">
    <source>
        <dbReference type="Pfam" id="PF01555"/>
    </source>
</evidence>
<dbReference type="InterPro" id="IPR002295">
    <property type="entry name" value="N4/N6-MTase_EcoPI_Mod-like"/>
</dbReference>
<reference evidence="8 9" key="1">
    <citation type="submission" date="2018-06" db="EMBL/GenBank/DDBJ databases">
        <authorList>
            <consortium name="Pathogen Informatics"/>
            <person name="Doyle S."/>
        </authorList>
    </citation>
    <scope>NUCLEOTIDE SEQUENCE [LARGE SCALE GENOMIC DNA]</scope>
    <source>
        <strain evidence="8 9">NCTC10672</strain>
    </source>
</reference>
<dbReference type="EMBL" id="UGHY01000002">
    <property type="protein sequence ID" value="STP05234.1"/>
    <property type="molecule type" value="Genomic_DNA"/>
</dbReference>
<dbReference type="SUPFAM" id="SSF53335">
    <property type="entry name" value="S-adenosyl-L-methionine-dependent methyltransferases"/>
    <property type="match status" value="1"/>
</dbReference>
<evidence type="ECO:0000256" key="5">
    <source>
        <dbReference type="ARBA" id="ARBA00022691"/>
    </source>
</evidence>
<feature type="domain" description="DNA methylase N-4/N-6" evidence="7">
    <location>
        <begin position="135"/>
        <end position="445"/>
    </location>
</feature>
<name>A0A377JHJ1_HAEPA</name>
<evidence type="ECO:0000256" key="3">
    <source>
        <dbReference type="ARBA" id="ARBA00022603"/>
    </source>
</evidence>
<comment type="similarity">
    <text evidence="1">Belongs to the N(4)/N(6)-methyltransferase family.</text>
</comment>
<dbReference type="GO" id="GO:0008170">
    <property type="term" value="F:N-methyltransferase activity"/>
    <property type="evidence" value="ECO:0007669"/>
    <property type="project" value="InterPro"/>
</dbReference>
<dbReference type="InterPro" id="IPR002941">
    <property type="entry name" value="DNA_methylase_N4/N6"/>
</dbReference>
<dbReference type="EC" id="2.1.1.72" evidence="2"/>
<sequence>MANLSQKKREKMLSFLQSLKQTHSDDESIIALNEIENALLNKKYGLVWEEHSEHVDEMLQEHIPVFVEDTTRKITTSDCPAIVQRLSSDCPAIVQRLSSDCPAIVQQDYEKFNFLIEGDNLHSLKLLEKTHRNKIDVIYIDPPYNTGNKDFIYDDCYIDKNDGYTHSKWLSFMSKRLEIARNLLSKTGVIFISIDENEFAQLKLLCDLIFGENNFIGTMIWRKKSGGGQTDEFFVTEHEYIFGYRKSTQFIWNDKHEKIDQNEYKYKSSDGSLYKITKLEKWGSSSHKEDRPTMYFPIKDPDGNNLYPIAPDKKDGRWRVGKERLHNLIKNNHIHWIKDKKENRWIPYEMSFYNENQIKILKSRSILYDLAETGTATKLLTKIFNEKDIFSNPKPIELIKYLLEHTKCEIVLDFFAGSGTTGHAVTQLNKEDGRNRQYILCTNNENNICEEVTYQRLKNIQADLPHNLKYFKTDFIKKLDENDRTLKVQLMDYIKELIELEYMCEIDGVHNILVKNESELDAVLNENLPIKARLFIAPYVLLSRAQNALVAKKQATLIEIPEYYFRHELIEAGEL</sequence>
<evidence type="ECO:0000313" key="8">
    <source>
        <dbReference type="EMBL" id="STP05234.1"/>
    </source>
</evidence>
<dbReference type="PRINTS" id="PR00506">
    <property type="entry name" value="D21N6MTFRASE"/>
</dbReference>
<dbReference type="PROSITE" id="PS00092">
    <property type="entry name" value="N6_MTASE"/>
    <property type="match status" value="1"/>
</dbReference>
<dbReference type="InterPro" id="IPR002052">
    <property type="entry name" value="DNA_methylase_N6_adenine_CS"/>
</dbReference>